<name>A0A0F9RCI9_9ZZZZ</name>
<gene>
    <name evidence="1" type="ORF">LCGC14_0911260</name>
</gene>
<evidence type="ECO:0000313" key="1">
    <source>
        <dbReference type="EMBL" id="KKN22816.1"/>
    </source>
</evidence>
<sequence>MVIDADRDEFEIRIFNPPLNFNKYWYSTPFQANSRYPDENIRVKKPYAFKYSLENYAVNIESYNIGNTNVDFFKMLFGSKNQEYFMHFLISEININLIH</sequence>
<protein>
    <submittedName>
        <fullName evidence="1">Uncharacterized protein</fullName>
    </submittedName>
</protein>
<comment type="caution">
    <text evidence="1">The sequence shown here is derived from an EMBL/GenBank/DDBJ whole genome shotgun (WGS) entry which is preliminary data.</text>
</comment>
<accession>A0A0F9RCI9</accession>
<proteinExistence type="predicted"/>
<dbReference type="AlphaFoldDB" id="A0A0F9RCI9"/>
<reference evidence="1" key="1">
    <citation type="journal article" date="2015" name="Nature">
        <title>Complex archaea that bridge the gap between prokaryotes and eukaryotes.</title>
        <authorList>
            <person name="Spang A."/>
            <person name="Saw J.H."/>
            <person name="Jorgensen S.L."/>
            <person name="Zaremba-Niedzwiedzka K."/>
            <person name="Martijn J."/>
            <person name="Lind A.E."/>
            <person name="van Eijk R."/>
            <person name="Schleper C."/>
            <person name="Guy L."/>
            <person name="Ettema T.J."/>
        </authorList>
    </citation>
    <scope>NUCLEOTIDE SEQUENCE</scope>
</reference>
<dbReference type="EMBL" id="LAZR01003028">
    <property type="protein sequence ID" value="KKN22816.1"/>
    <property type="molecule type" value="Genomic_DNA"/>
</dbReference>
<organism evidence="1">
    <name type="scientific">marine sediment metagenome</name>
    <dbReference type="NCBI Taxonomy" id="412755"/>
    <lineage>
        <taxon>unclassified sequences</taxon>
        <taxon>metagenomes</taxon>
        <taxon>ecological metagenomes</taxon>
    </lineage>
</organism>